<reference evidence="1 2" key="1">
    <citation type="submission" date="2018-09" db="EMBL/GenBank/DDBJ databases">
        <title>A high-quality reference genome of wild soybean provides a powerful tool to mine soybean genomes.</title>
        <authorList>
            <person name="Xie M."/>
            <person name="Chung C.Y.L."/>
            <person name="Li M.-W."/>
            <person name="Wong F.-L."/>
            <person name="Chan T.-F."/>
            <person name="Lam H.-M."/>
        </authorList>
    </citation>
    <scope>NUCLEOTIDE SEQUENCE [LARGE SCALE GENOMIC DNA]</scope>
    <source>
        <strain evidence="2">cv. W05</strain>
        <tissue evidence="1">Hypocotyl of etiolated seedlings</tissue>
    </source>
</reference>
<dbReference type="AlphaFoldDB" id="A0A445GQU4"/>
<gene>
    <name evidence="1" type="ORF">D0Y65_040261</name>
</gene>
<protein>
    <submittedName>
        <fullName evidence="1">Uncharacterized protein</fullName>
    </submittedName>
</protein>
<sequence length="57" mass="6845">MPFFLEFFDHTFFIYYSNSLSTLFQCELCFPFSFPGPGVLYTYALIRNNIHYTIKEL</sequence>
<evidence type="ECO:0000313" key="1">
    <source>
        <dbReference type="EMBL" id="RZB63592.1"/>
    </source>
</evidence>
<proteinExistence type="predicted"/>
<name>A0A445GQU4_GLYSO</name>
<dbReference type="EMBL" id="QZWG01000015">
    <property type="protein sequence ID" value="RZB63592.1"/>
    <property type="molecule type" value="Genomic_DNA"/>
</dbReference>
<keyword evidence="2" id="KW-1185">Reference proteome</keyword>
<organism evidence="1 2">
    <name type="scientific">Glycine soja</name>
    <name type="common">Wild soybean</name>
    <dbReference type="NCBI Taxonomy" id="3848"/>
    <lineage>
        <taxon>Eukaryota</taxon>
        <taxon>Viridiplantae</taxon>
        <taxon>Streptophyta</taxon>
        <taxon>Embryophyta</taxon>
        <taxon>Tracheophyta</taxon>
        <taxon>Spermatophyta</taxon>
        <taxon>Magnoliopsida</taxon>
        <taxon>eudicotyledons</taxon>
        <taxon>Gunneridae</taxon>
        <taxon>Pentapetalae</taxon>
        <taxon>rosids</taxon>
        <taxon>fabids</taxon>
        <taxon>Fabales</taxon>
        <taxon>Fabaceae</taxon>
        <taxon>Papilionoideae</taxon>
        <taxon>50 kb inversion clade</taxon>
        <taxon>NPAAA clade</taxon>
        <taxon>indigoferoid/millettioid clade</taxon>
        <taxon>Phaseoleae</taxon>
        <taxon>Glycine</taxon>
        <taxon>Glycine subgen. Soja</taxon>
    </lineage>
</organism>
<dbReference type="Proteomes" id="UP000289340">
    <property type="component" value="Chromosome 15"/>
</dbReference>
<evidence type="ECO:0000313" key="2">
    <source>
        <dbReference type="Proteomes" id="UP000289340"/>
    </source>
</evidence>
<comment type="caution">
    <text evidence="1">The sequence shown here is derived from an EMBL/GenBank/DDBJ whole genome shotgun (WGS) entry which is preliminary data.</text>
</comment>
<accession>A0A445GQU4</accession>